<accession>A0ABV7HEW7</accession>
<keyword evidence="25" id="KW-0812">Transmembrane</keyword>
<evidence type="ECO:0000256" key="21">
    <source>
        <dbReference type="ARBA" id="ARBA00049902"/>
    </source>
</evidence>
<dbReference type="Gene3D" id="3.40.710.10">
    <property type="entry name" value="DD-peptidase/beta-lactamase superfamily"/>
    <property type="match status" value="1"/>
</dbReference>
<dbReference type="RefSeq" id="WP_386722375.1">
    <property type="nucleotide sequence ID" value="NZ_JBHRSZ010000007.1"/>
</dbReference>
<feature type="region of interest" description="Disordered" evidence="24">
    <location>
        <begin position="1"/>
        <end position="40"/>
    </location>
</feature>
<dbReference type="Gene3D" id="3.30.2060.10">
    <property type="entry name" value="Penicillin-binding protein 1b domain"/>
    <property type="match status" value="1"/>
</dbReference>
<dbReference type="Pfam" id="PF14814">
    <property type="entry name" value="UB2H"/>
    <property type="match status" value="1"/>
</dbReference>
<organism evidence="29 30">
    <name type="scientific">Litoribrevibacter euphylliae</name>
    <dbReference type="NCBI Taxonomy" id="1834034"/>
    <lineage>
        <taxon>Bacteria</taxon>
        <taxon>Pseudomonadati</taxon>
        <taxon>Pseudomonadota</taxon>
        <taxon>Gammaproteobacteria</taxon>
        <taxon>Oceanospirillales</taxon>
        <taxon>Oceanospirillaceae</taxon>
        <taxon>Litoribrevibacter</taxon>
    </lineage>
</organism>
<keyword evidence="12" id="KW-0378">Hydrolase</keyword>
<evidence type="ECO:0000256" key="6">
    <source>
        <dbReference type="ARBA" id="ARBA00018637"/>
    </source>
</evidence>
<comment type="catalytic activity">
    <reaction evidence="20">
        <text>Preferential cleavage: (Ac)2-L-Lys-D-Ala-|-D-Ala. Also transpeptidation of peptidyl-alanyl moieties that are N-acyl substituents of D-alanine.</text>
        <dbReference type="EC" id="3.4.16.4"/>
    </reaction>
</comment>
<dbReference type="InterPro" id="IPR050396">
    <property type="entry name" value="Glycosyltr_51/Transpeptidase"/>
</dbReference>
<evidence type="ECO:0000256" key="22">
    <source>
        <dbReference type="NCBIfam" id="TIGR02071"/>
    </source>
</evidence>
<keyword evidence="25" id="KW-1133">Transmembrane helix</keyword>
<dbReference type="InterPro" id="IPR001264">
    <property type="entry name" value="Glyco_trans_51"/>
</dbReference>
<comment type="pathway">
    <text evidence="3 23">Cell wall biogenesis; peptidoglycan biosynthesis.</text>
</comment>
<evidence type="ECO:0000256" key="5">
    <source>
        <dbReference type="ARBA" id="ARBA00007739"/>
    </source>
</evidence>
<dbReference type="SUPFAM" id="SSF56601">
    <property type="entry name" value="beta-lactamase/transpeptidase-like"/>
    <property type="match status" value="1"/>
</dbReference>
<evidence type="ECO:0000256" key="10">
    <source>
        <dbReference type="ARBA" id="ARBA00022676"/>
    </source>
</evidence>
<dbReference type="Pfam" id="PF00905">
    <property type="entry name" value="Transpeptidase"/>
    <property type="match status" value="1"/>
</dbReference>
<comment type="similarity">
    <text evidence="4 23">In the C-terminal section; belongs to the transpeptidase family.</text>
</comment>
<evidence type="ECO:0000313" key="30">
    <source>
        <dbReference type="Proteomes" id="UP001595476"/>
    </source>
</evidence>
<comment type="catalytic activity">
    <reaction evidence="21">
        <text>[GlcNAc-(1-&gt;4)-Mur2Ac(oyl-L-Ala-gamma-D-Glu-L-Lys-D-Ala-D-Ala)](n)-di-trans,octa-cis-undecaprenyl diphosphate + beta-D-GlcNAc-(1-&gt;4)-Mur2Ac(oyl-L-Ala-gamma-D-Glu-L-Lys-D-Ala-D-Ala)-di-trans,octa-cis-undecaprenyl diphosphate = [GlcNAc-(1-&gt;4)-Mur2Ac(oyl-L-Ala-gamma-D-Glu-L-Lys-D-Ala-D-Ala)](n+1)-di-trans,octa-cis-undecaprenyl diphosphate + di-trans,octa-cis-undecaprenyl diphosphate + H(+)</text>
        <dbReference type="Rhea" id="RHEA:23708"/>
        <dbReference type="Rhea" id="RHEA-COMP:9602"/>
        <dbReference type="Rhea" id="RHEA-COMP:9603"/>
        <dbReference type="ChEBI" id="CHEBI:15378"/>
        <dbReference type="ChEBI" id="CHEBI:58405"/>
        <dbReference type="ChEBI" id="CHEBI:60033"/>
        <dbReference type="ChEBI" id="CHEBI:78435"/>
        <dbReference type="EC" id="2.4.99.28"/>
    </reaction>
</comment>
<keyword evidence="15 25" id="KW-0472">Membrane</keyword>
<comment type="caution">
    <text evidence="29">The sequence shown here is derived from an EMBL/GenBank/DDBJ whole genome shotgun (WGS) entry which is preliminary data.</text>
</comment>
<dbReference type="InterPro" id="IPR028166">
    <property type="entry name" value="UB2H"/>
</dbReference>
<keyword evidence="18 23" id="KW-0961">Cell wall biogenesis/degradation</keyword>
<proteinExistence type="inferred from homology"/>
<keyword evidence="30" id="KW-1185">Reference proteome</keyword>
<feature type="compositionally biased region" description="Basic residues" evidence="24">
    <location>
        <begin position="30"/>
        <end position="40"/>
    </location>
</feature>
<keyword evidence="10 23" id="KW-0328">Glycosyltransferase</keyword>
<evidence type="ECO:0000256" key="12">
    <source>
        <dbReference type="ARBA" id="ARBA00022801"/>
    </source>
</evidence>
<feature type="domain" description="Penicillin-binding protein transpeptidase" evidence="26">
    <location>
        <begin position="461"/>
        <end position="698"/>
    </location>
</feature>
<dbReference type="Proteomes" id="UP001595476">
    <property type="component" value="Unassembled WGS sequence"/>
</dbReference>
<evidence type="ECO:0000256" key="25">
    <source>
        <dbReference type="SAM" id="Phobius"/>
    </source>
</evidence>
<name>A0ABV7HEW7_9GAMM</name>
<dbReference type="InterPro" id="IPR023346">
    <property type="entry name" value="Lysozyme-like_dom_sf"/>
</dbReference>
<keyword evidence="7" id="KW-1003">Cell membrane</keyword>
<feature type="compositionally biased region" description="Polar residues" evidence="24">
    <location>
        <begin position="8"/>
        <end position="25"/>
    </location>
</feature>
<dbReference type="PANTHER" id="PTHR32282:SF11">
    <property type="entry name" value="PENICILLIN-BINDING PROTEIN 1B"/>
    <property type="match status" value="1"/>
</dbReference>
<keyword evidence="13 23" id="KW-0133">Cell shape</keyword>
<feature type="transmembrane region" description="Helical" evidence="25">
    <location>
        <begin position="56"/>
        <end position="75"/>
    </location>
</feature>
<evidence type="ECO:0000256" key="19">
    <source>
        <dbReference type="ARBA" id="ARBA00032454"/>
    </source>
</evidence>
<dbReference type="NCBIfam" id="TIGR02071">
    <property type="entry name" value="PBP_1b"/>
    <property type="match status" value="1"/>
</dbReference>
<dbReference type="InterPro" id="IPR001460">
    <property type="entry name" value="PCN-bd_Tpept"/>
</dbReference>
<evidence type="ECO:0000259" key="26">
    <source>
        <dbReference type="Pfam" id="PF00905"/>
    </source>
</evidence>
<comment type="similarity">
    <text evidence="5 23">In the N-terminal section; belongs to the glycosyltransferase 51 family.</text>
</comment>
<dbReference type="InterPro" id="IPR036950">
    <property type="entry name" value="PBP_transglycosylase"/>
</dbReference>
<evidence type="ECO:0000256" key="17">
    <source>
        <dbReference type="ARBA" id="ARBA00023268"/>
    </source>
</evidence>
<keyword evidence="8" id="KW-0121">Carboxypeptidase</keyword>
<comment type="function">
    <text evidence="1 23">Cell wall formation. Synthesis of cross-linked peptidoglycan from the lipid intermediates. The enzyme has a penicillin-insensitive transglycosylase N-terminal domain (formation of linear glycan strands) and a penicillin-sensitive transpeptidase C-terminal domain (cross-linking of the peptide subunits).</text>
</comment>
<evidence type="ECO:0000256" key="18">
    <source>
        <dbReference type="ARBA" id="ARBA00023316"/>
    </source>
</evidence>
<comment type="subcellular location">
    <subcellularLocation>
        <location evidence="2">Cell membrane</location>
    </subcellularLocation>
</comment>
<evidence type="ECO:0000256" key="24">
    <source>
        <dbReference type="SAM" id="MobiDB-lite"/>
    </source>
</evidence>
<evidence type="ECO:0000256" key="2">
    <source>
        <dbReference type="ARBA" id="ARBA00004236"/>
    </source>
</evidence>
<dbReference type="PIRSF" id="PIRSF002799">
    <property type="entry name" value="PBP_1b"/>
    <property type="match status" value="1"/>
</dbReference>
<reference evidence="30" key="1">
    <citation type="journal article" date="2019" name="Int. J. Syst. Evol. Microbiol.">
        <title>The Global Catalogue of Microorganisms (GCM) 10K type strain sequencing project: providing services to taxonomists for standard genome sequencing and annotation.</title>
        <authorList>
            <consortium name="The Broad Institute Genomics Platform"/>
            <consortium name="The Broad Institute Genome Sequencing Center for Infectious Disease"/>
            <person name="Wu L."/>
            <person name="Ma J."/>
        </authorList>
    </citation>
    <scope>NUCLEOTIDE SEQUENCE [LARGE SCALE GENOMIC DNA]</scope>
    <source>
        <strain evidence="30">KCTC 52438</strain>
    </source>
</reference>
<gene>
    <name evidence="29" type="primary">mrcB</name>
    <name evidence="29" type="ORF">ACFOEK_15520</name>
</gene>
<evidence type="ECO:0000256" key="20">
    <source>
        <dbReference type="ARBA" id="ARBA00034000"/>
    </source>
</evidence>
<dbReference type="InterPro" id="IPR012338">
    <property type="entry name" value="Beta-lactam/transpept-like"/>
</dbReference>
<keyword evidence="9" id="KW-0645">Protease</keyword>
<feature type="domain" description="Glycosyl transferase family 51" evidence="27">
    <location>
        <begin position="194"/>
        <end position="364"/>
    </location>
</feature>
<sequence>MAERKKTTSNSKNTSGRASNSKNTGTSSRRSQRTQQRKKAQASHEKVYWLPGWFRFLVKLSLVGMVCLLAFLVYLDATLRQDLDAVQWELPAQVYARPLELYPGKQLSQDQLVRELKALGYRFQNHRRTGYALQRSNSVRIHARGFQFEDELQEATECLVIFRGGRIEQVRVNGREQDLFRLEPLLLGSLFPNHHEDRQLVKVDDVPKALKSALIATEDREFYDHHGVSPKSIVRAMLANFQAGGVVQGGSTLTQQLIKNLYLTRERTYTRKLQEAAMALLVDLRFSKDKILETYLNEVYLGQDGGRAVHGVMAASYYYFGVPVRELKLHQIALMVAVIKGPAYYNPKRHPERALERRNLVLDLLAKQGVIEAKVTNWSKRQPLDVVSHPTRSANRFPAYLGLVHRHLKRDYSEDELSKSGLRVFTSLDPQVQWSLEQNAVAELERLARKHPQEGEHYQLATVITSVDNGEVVAAIGDKNVGYAGFNRALDAKRPIGSLAKPAVFLTALQQPEKYTLTSVIQDQAFKILMDNGDEWQPRNFDNKSHGDVLLYQALAKSYNQATARLGLEIGLEQVIDTFRQFGFSDRVPMLPATMLGSLSLSPYEMTKMYQTLAADGFKAPLKVIRSVTDAEGEVLDRYPLKVEQVFDQKPVYLVNYAMQVAAREGTGRWLNNVIPTDEVVFGKTGTSNQQRDSWFAGVKGNYLAVTWMGRDDNAPTELTGSSGALRVWGQVMRDMPKGDAPRVVPEGLGFSWIDQASGLRVDKDCVSARLLPFIGDSAPDQQVPCSNPTVTRSKGLLERLLDW</sequence>
<keyword evidence="16" id="KW-0046">Antibiotic resistance</keyword>
<keyword evidence="11 23" id="KW-0808">Transferase</keyword>
<dbReference type="InterPro" id="IPR011813">
    <property type="entry name" value="PBP_1b"/>
</dbReference>
<evidence type="ECO:0000259" key="27">
    <source>
        <dbReference type="Pfam" id="PF00912"/>
    </source>
</evidence>
<evidence type="ECO:0000256" key="9">
    <source>
        <dbReference type="ARBA" id="ARBA00022670"/>
    </source>
</evidence>
<evidence type="ECO:0000256" key="1">
    <source>
        <dbReference type="ARBA" id="ARBA00002624"/>
    </source>
</evidence>
<evidence type="ECO:0000256" key="23">
    <source>
        <dbReference type="PIRNR" id="PIRNR002799"/>
    </source>
</evidence>
<evidence type="ECO:0000256" key="16">
    <source>
        <dbReference type="ARBA" id="ARBA00023251"/>
    </source>
</evidence>
<evidence type="ECO:0000256" key="14">
    <source>
        <dbReference type="ARBA" id="ARBA00022984"/>
    </source>
</evidence>
<evidence type="ECO:0000256" key="11">
    <source>
        <dbReference type="ARBA" id="ARBA00022679"/>
    </source>
</evidence>
<dbReference type="Pfam" id="PF00912">
    <property type="entry name" value="Transgly"/>
    <property type="match status" value="1"/>
</dbReference>
<dbReference type="EMBL" id="JBHRSZ010000007">
    <property type="protein sequence ID" value="MFC3152444.1"/>
    <property type="molecule type" value="Genomic_DNA"/>
</dbReference>
<evidence type="ECO:0000256" key="15">
    <source>
        <dbReference type="ARBA" id="ARBA00023136"/>
    </source>
</evidence>
<dbReference type="SUPFAM" id="SSF53955">
    <property type="entry name" value="Lysozyme-like"/>
    <property type="match status" value="1"/>
</dbReference>
<evidence type="ECO:0000256" key="4">
    <source>
        <dbReference type="ARBA" id="ARBA00007090"/>
    </source>
</evidence>
<evidence type="ECO:0000256" key="7">
    <source>
        <dbReference type="ARBA" id="ARBA00022475"/>
    </source>
</evidence>
<evidence type="ECO:0000256" key="3">
    <source>
        <dbReference type="ARBA" id="ARBA00004752"/>
    </source>
</evidence>
<evidence type="ECO:0000256" key="13">
    <source>
        <dbReference type="ARBA" id="ARBA00022960"/>
    </source>
</evidence>
<keyword evidence="14 23" id="KW-0573">Peptidoglycan synthesis</keyword>
<protein>
    <recommendedName>
        <fullName evidence="6 22">Penicillin-binding protein 1B</fullName>
        <shortName evidence="23">PBP-1b</shortName>
        <shortName evidence="23">PBP1b</shortName>
    </recommendedName>
    <alternativeName>
        <fullName evidence="19 23">Murein polymerase</fullName>
    </alternativeName>
</protein>
<feature type="domain" description="Bifunctional transglycosylase second" evidence="28">
    <location>
        <begin position="101"/>
        <end position="182"/>
    </location>
</feature>
<dbReference type="Gene3D" id="1.10.3810.10">
    <property type="entry name" value="Biosynthetic peptidoglycan transglycosylase-like"/>
    <property type="match status" value="1"/>
</dbReference>
<dbReference type="PANTHER" id="PTHR32282">
    <property type="entry name" value="BINDING PROTEIN TRANSPEPTIDASE, PUTATIVE-RELATED"/>
    <property type="match status" value="1"/>
</dbReference>
<evidence type="ECO:0000313" key="29">
    <source>
        <dbReference type="EMBL" id="MFC3152444.1"/>
    </source>
</evidence>
<keyword evidence="17" id="KW-0511">Multifunctional enzyme</keyword>
<evidence type="ECO:0000259" key="28">
    <source>
        <dbReference type="Pfam" id="PF14814"/>
    </source>
</evidence>
<evidence type="ECO:0000256" key="8">
    <source>
        <dbReference type="ARBA" id="ARBA00022645"/>
    </source>
</evidence>